<accession>A0ABS1Q6I6</accession>
<protein>
    <submittedName>
        <fullName evidence="1">Uncharacterized protein</fullName>
    </submittedName>
</protein>
<keyword evidence="2" id="KW-1185">Reference proteome</keyword>
<sequence length="114" mass="12768">MGFATEHLMDLAVLAGATSDVQELKRILREGRELYHRGLEEMQAEATRECSDLAEQEIAERFQRLGAPWPAGSTRDEVISMLAFHRWDSTPPAMAFGFIAEHAARRGVSVIPEE</sequence>
<dbReference type="EMBL" id="JAERRG010000047">
    <property type="protein sequence ID" value="MBL1120282.1"/>
    <property type="molecule type" value="Genomic_DNA"/>
</dbReference>
<comment type="caution">
    <text evidence="1">The sequence shown here is derived from an EMBL/GenBank/DDBJ whole genome shotgun (WGS) entry which is preliminary data.</text>
</comment>
<dbReference type="Proteomes" id="UP000621510">
    <property type="component" value="Unassembled WGS sequence"/>
</dbReference>
<gene>
    <name evidence="1" type="ORF">JK364_49530</name>
</gene>
<evidence type="ECO:0000313" key="2">
    <source>
        <dbReference type="Proteomes" id="UP000621510"/>
    </source>
</evidence>
<evidence type="ECO:0000313" key="1">
    <source>
        <dbReference type="EMBL" id="MBL1120282.1"/>
    </source>
</evidence>
<organism evidence="1 2">
    <name type="scientific">Streptomyces endocoffeicus</name>
    <dbReference type="NCBI Taxonomy" id="2898945"/>
    <lineage>
        <taxon>Bacteria</taxon>
        <taxon>Bacillati</taxon>
        <taxon>Actinomycetota</taxon>
        <taxon>Actinomycetes</taxon>
        <taxon>Kitasatosporales</taxon>
        <taxon>Streptomycetaceae</taxon>
        <taxon>Streptomyces</taxon>
    </lineage>
</organism>
<dbReference type="RefSeq" id="WP_201858045.1">
    <property type="nucleotide sequence ID" value="NZ_JAERRG010000047.1"/>
</dbReference>
<proteinExistence type="predicted"/>
<reference evidence="1 2" key="1">
    <citation type="submission" date="2021-01" db="EMBL/GenBank/DDBJ databases">
        <title>WGS of actinomycetes isolated from Thailand.</title>
        <authorList>
            <person name="Thawai C."/>
        </authorList>
    </citation>
    <scope>NUCLEOTIDE SEQUENCE [LARGE SCALE GENOMIC DNA]</scope>
    <source>
        <strain evidence="1 2">CA3R110</strain>
    </source>
</reference>
<name>A0ABS1Q6I6_9ACTN</name>